<keyword evidence="6 13" id="KW-0378">Hydrolase</keyword>
<evidence type="ECO:0000256" key="3">
    <source>
        <dbReference type="ARBA" id="ARBA00022525"/>
    </source>
</evidence>
<dbReference type="PANTHER" id="PTHR31736">
    <property type="match status" value="1"/>
</dbReference>
<dbReference type="Proteomes" id="UP000054321">
    <property type="component" value="Unassembled WGS sequence"/>
</dbReference>
<gene>
    <name evidence="15" type="ORF">OIDMADRAFT_138411</name>
</gene>
<keyword evidence="11" id="KW-0624">Polysaccharide degradation</keyword>
<dbReference type="EMBL" id="KN832899">
    <property type="protein sequence ID" value="KIM93159.1"/>
    <property type="molecule type" value="Genomic_DNA"/>
</dbReference>
<keyword evidence="7" id="KW-0325">Glycoprotein</keyword>
<evidence type="ECO:0000256" key="5">
    <source>
        <dbReference type="ARBA" id="ARBA00022737"/>
    </source>
</evidence>
<feature type="signal peptide" evidence="14">
    <location>
        <begin position="1"/>
        <end position="19"/>
    </location>
</feature>
<dbReference type="GO" id="GO:0071555">
    <property type="term" value="P:cell wall organization"/>
    <property type="evidence" value="ECO:0007669"/>
    <property type="project" value="UniProtKB-KW"/>
</dbReference>
<dbReference type="InParanoid" id="A0A0C3GP39"/>
<dbReference type="GO" id="GO:0045490">
    <property type="term" value="P:pectin catabolic process"/>
    <property type="evidence" value="ECO:0007669"/>
    <property type="project" value="UniProtKB-ARBA"/>
</dbReference>
<dbReference type="InterPro" id="IPR000743">
    <property type="entry name" value="Glyco_hydro_28"/>
</dbReference>
<evidence type="ECO:0000256" key="9">
    <source>
        <dbReference type="ARBA" id="ARBA00023295"/>
    </source>
</evidence>
<dbReference type="InterPro" id="IPR011050">
    <property type="entry name" value="Pectin_lyase_fold/virulence"/>
</dbReference>
<dbReference type="InterPro" id="IPR006626">
    <property type="entry name" value="PbH1"/>
</dbReference>
<evidence type="ECO:0000256" key="14">
    <source>
        <dbReference type="SAM" id="SignalP"/>
    </source>
</evidence>
<dbReference type="GO" id="GO:0005576">
    <property type="term" value="C:extracellular region"/>
    <property type="evidence" value="ECO:0007669"/>
    <property type="project" value="UniProtKB-SubCell"/>
</dbReference>
<keyword evidence="4 14" id="KW-0732">Signal</keyword>
<proteinExistence type="inferred from homology"/>
<dbReference type="OrthoDB" id="187139at2759"/>
<evidence type="ECO:0000256" key="4">
    <source>
        <dbReference type="ARBA" id="ARBA00022729"/>
    </source>
</evidence>
<dbReference type="SUPFAM" id="SSF51126">
    <property type="entry name" value="Pectin lyase-like"/>
    <property type="match status" value="1"/>
</dbReference>
<comment type="function">
    <text evidence="12">Pectinolytic enzyme involved in the degradation of xylogalacturonan (xga), a galacturonan backbone heavily substituted with xylose, and which is one important component of the hairy regions of pectin. Activity requires a galacturonic acid backbone substituted with xylose.</text>
</comment>
<evidence type="ECO:0000313" key="15">
    <source>
        <dbReference type="EMBL" id="KIM93159.1"/>
    </source>
</evidence>
<accession>A0A0C3GP39</accession>
<dbReference type="GO" id="GO:0004650">
    <property type="term" value="F:polygalacturonase activity"/>
    <property type="evidence" value="ECO:0007669"/>
    <property type="project" value="InterPro"/>
</dbReference>
<protein>
    <submittedName>
        <fullName evidence="15">Glycoside hydrolase family 28 protein</fullName>
    </submittedName>
</protein>
<dbReference type="Gene3D" id="2.160.20.10">
    <property type="entry name" value="Single-stranded right-handed beta-helix, Pectin lyase-like"/>
    <property type="match status" value="1"/>
</dbReference>
<dbReference type="InterPro" id="IPR012334">
    <property type="entry name" value="Pectin_lyas_fold"/>
</dbReference>
<keyword evidence="8" id="KW-0119">Carbohydrate metabolism</keyword>
<dbReference type="PANTHER" id="PTHR31736:SF9">
    <property type="entry name" value="ENDO-XYLOGALACTURONAN HYDROLASE A-RELATED"/>
    <property type="match status" value="1"/>
</dbReference>
<evidence type="ECO:0000256" key="6">
    <source>
        <dbReference type="ARBA" id="ARBA00022801"/>
    </source>
</evidence>
<keyword evidence="3" id="KW-0964">Secreted</keyword>
<keyword evidence="16" id="KW-1185">Reference proteome</keyword>
<evidence type="ECO:0000313" key="16">
    <source>
        <dbReference type="Proteomes" id="UP000054321"/>
    </source>
</evidence>
<organism evidence="15 16">
    <name type="scientific">Oidiodendron maius (strain Zn)</name>
    <dbReference type="NCBI Taxonomy" id="913774"/>
    <lineage>
        <taxon>Eukaryota</taxon>
        <taxon>Fungi</taxon>
        <taxon>Dikarya</taxon>
        <taxon>Ascomycota</taxon>
        <taxon>Pezizomycotina</taxon>
        <taxon>Leotiomycetes</taxon>
        <taxon>Leotiomycetes incertae sedis</taxon>
        <taxon>Myxotrichaceae</taxon>
        <taxon>Oidiodendron</taxon>
    </lineage>
</organism>
<dbReference type="AlphaFoldDB" id="A0A0C3GP39"/>
<name>A0A0C3GP39_OIDMZ</name>
<evidence type="ECO:0000256" key="13">
    <source>
        <dbReference type="RuleBase" id="RU361169"/>
    </source>
</evidence>
<comment type="similarity">
    <text evidence="2 13">Belongs to the glycosyl hydrolase 28 family.</text>
</comment>
<evidence type="ECO:0000256" key="2">
    <source>
        <dbReference type="ARBA" id="ARBA00008834"/>
    </source>
</evidence>
<feature type="chain" id="PRO_5002177790" evidence="14">
    <location>
        <begin position="20"/>
        <end position="498"/>
    </location>
</feature>
<evidence type="ECO:0000256" key="12">
    <source>
        <dbReference type="ARBA" id="ARBA00037278"/>
    </source>
</evidence>
<evidence type="ECO:0000256" key="7">
    <source>
        <dbReference type="ARBA" id="ARBA00023180"/>
    </source>
</evidence>
<dbReference type="HOGENOM" id="CLU_011370_2_0_1"/>
<sequence>MIFVQPILAVGVLALTAYAQSPVQSPGQACHGNQLDVYPIPSGMPTKNSFSINVRSQYGEWYPLGSYLTTLALENTTTGAAAIMDSSMAYFDFCGTVDIAITYNGGRVDSSQIRPLSYGIIPQVQGNTIKFTLTEPRNLVIQVNDDIFDCLHLMTNTIDMDVPSPSDPSVIYFGPGMHNVTSANNTLMVPSNKTVYLAGGAVLKAGVTFANVSNSILRGRGILYNVPVGAVLVAYSNNITVDGVTMLDPPNGYSLEVGQSDGVVVRNIHSFSSRGNGDGIDLFCTQNILIEGVFMRNSDDCIALYQSRPGWGFYGNSSNITIRNSSLWADIAHPFVAGTHGNTVNPETMTGVTIQNVDILDQREMQMWYQGCIALNAGDLNLLQDFRIEDIRVEDIRLGQLVNFRVMENPMYNTYPGRGIRDIVVKDLTYTGTHANPSLILGYDETHLIHNVTFDNLTVNGLQISSSMEKPSWYLTSDYVPMFANEHVTNLTFNPTTL</sequence>
<comment type="subcellular location">
    <subcellularLocation>
        <location evidence="1">Secreted</location>
    </subcellularLocation>
</comment>
<dbReference type="SMART" id="SM00710">
    <property type="entry name" value="PbH1"/>
    <property type="match status" value="5"/>
</dbReference>
<keyword evidence="5" id="KW-0677">Repeat</keyword>
<keyword evidence="9 13" id="KW-0326">Glycosidase</keyword>
<evidence type="ECO:0000256" key="11">
    <source>
        <dbReference type="ARBA" id="ARBA00023326"/>
    </source>
</evidence>
<dbReference type="Pfam" id="PF00295">
    <property type="entry name" value="Glyco_hydro_28"/>
    <property type="match status" value="1"/>
</dbReference>
<keyword evidence="10" id="KW-0961">Cell wall biogenesis/degradation</keyword>
<evidence type="ECO:0000256" key="10">
    <source>
        <dbReference type="ARBA" id="ARBA00023316"/>
    </source>
</evidence>
<evidence type="ECO:0000256" key="1">
    <source>
        <dbReference type="ARBA" id="ARBA00004613"/>
    </source>
</evidence>
<reference evidence="15 16" key="1">
    <citation type="submission" date="2014-04" db="EMBL/GenBank/DDBJ databases">
        <authorList>
            <consortium name="DOE Joint Genome Institute"/>
            <person name="Kuo A."/>
            <person name="Martino E."/>
            <person name="Perotto S."/>
            <person name="Kohler A."/>
            <person name="Nagy L.G."/>
            <person name="Floudas D."/>
            <person name="Copeland A."/>
            <person name="Barry K.W."/>
            <person name="Cichocki N."/>
            <person name="Veneault-Fourrey C."/>
            <person name="LaButti K."/>
            <person name="Lindquist E.A."/>
            <person name="Lipzen A."/>
            <person name="Lundell T."/>
            <person name="Morin E."/>
            <person name="Murat C."/>
            <person name="Sun H."/>
            <person name="Tunlid A."/>
            <person name="Henrissat B."/>
            <person name="Grigoriev I.V."/>
            <person name="Hibbett D.S."/>
            <person name="Martin F."/>
            <person name="Nordberg H.P."/>
            <person name="Cantor M.N."/>
            <person name="Hua S.X."/>
        </authorList>
    </citation>
    <scope>NUCLEOTIDE SEQUENCE [LARGE SCALE GENOMIC DNA]</scope>
    <source>
        <strain evidence="15 16">Zn</strain>
    </source>
</reference>
<evidence type="ECO:0000256" key="8">
    <source>
        <dbReference type="ARBA" id="ARBA00023277"/>
    </source>
</evidence>
<reference evidence="16" key="2">
    <citation type="submission" date="2015-01" db="EMBL/GenBank/DDBJ databases">
        <title>Evolutionary Origins and Diversification of the Mycorrhizal Mutualists.</title>
        <authorList>
            <consortium name="DOE Joint Genome Institute"/>
            <consortium name="Mycorrhizal Genomics Consortium"/>
            <person name="Kohler A."/>
            <person name="Kuo A."/>
            <person name="Nagy L.G."/>
            <person name="Floudas D."/>
            <person name="Copeland A."/>
            <person name="Barry K.W."/>
            <person name="Cichocki N."/>
            <person name="Veneault-Fourrey C."/>
            <person name="LaButti K."/>
            <person name="Lindquist E.A."/>
            <person name="Lipzen A."/>
            <person name="Lundell T."/>
            <person name="Morin E."/>
            <person name="Murat C."/>
            <person name="Riley R."/>
            <person name="Ohm R."/>
            <person name="Sun H."/>
            <person name="Tunlid A."/>
            <person name="Henrissat B."/>
            <person name="Grigoriev I.V."/>
            <person name="Hibbett D.S."/>
            <person name="Martin F."/>
        </authorList>
    </citation>
    <scope>NUCLEOTIDE SEQUENCE [LARGE SCALE GENOMIC DNA]</scope>
    <source>
        <strain evidence="16">Zn</strain>
    </source>
</reference>